<feature type="signal peptide" evidence="1">
    <location>
        <begin position="1"/>
        <end position="20"/>
    </location>
</feature>
<comment type="caution">
    <text evidence="3">The sequence shown here is derived from an EMBL/GenBank/DDBJ whole genome shotgun (WGS) entry which is preliminary data.</text>
</comment>
<feature type="domain" description="CAND6/7 N-terminal" evidence="2">
    <location>
        <begin position="26"/>
        <end position="61"/>
    </location>
</feature>
<evidence type="ECO:0000313" key="3">
    <source>
        <dbReference type="EMBL" id="GKU86686.1"/>
    </source>
</evidence>
<accession>A0AAV5HK38</accession>
<dbReference type="Pfam" id="PF21904">
    <property type="entry name" value="CAND6-7_N"/>
    <property type="match status" value="1"/>
</dbReference>
<proteinExistence type="predicted"/>
<organism evidence="3 4">
    <name type="scientific">Rubroshorea leprosula</name>
    <dbReference type="NCBI Taxonomy" id="152421"/>
    <lineage>
        <taxon>Eukaryota</taxon>
        <taxon>Viridiplantae</taxon>
        <taxon>Streptophyta</taxon>
        <taxon>Embryophyta</taxon>
        <taxon>Tracheophyta</taxon>
        <taxon>Spermatophyta</taxon>
        <taxon>Magnoliopsida</taxon>
        <taxon>eudicotyledons</taxon>
        <taxon>Gunneridae</taxon>
        <taxon>Pentapetalae</taxon>
        <taxon>rosids</taxon>
        <taxon>malvids</taxon>
        <taxon>Malvales</taxon>
        <taxon>Dipterocarpaceae</taxon>
        <taxon>Rubroshorea</taxon>
    </lineage>
</organism>
<keyword evidence="4" id="KW-1185">Reference proteome</keyword>
<reference evidence="3 4" key="1">
    <citation type="journal article" date="2021" name="Commun. Biol.">
        <title>The genome of Shorea leprosula (Dipterocarpaceae) highlights the ecological relevance of drought in aseasonal tropical rainforests.</title>
        <authorList>
            <person name="Ng K.K.S."/>
            <person name="Kobayashi M.J."/>
            <person name="Fawcett J.A."/>
            <person name="Hatakeyama M."/>
            <person name="Paape T."/>
            <person name="Ng C.H."/>
            <person name="Ang C.C."/>
            <person name="Tnah L.H."/>
            <person name="Lee C.T."/>
            <person name="Nishiyama T."/>
            <person name="Sese J."/>
            <person name="O'Brien M.J."/>
            <person name="Copetti D."/>
            <person name="Mohd Noor M.I."/>
            <person name="Ong R.C."/>
            <person name="Putra M."/>
            <person name="Sireger I.Z."/>
            <person name="Indrioko S."/>
            <person name="Kosugi Y."/>
            <person name="Izuno A."/>
            <person name="Isagi Y."/>
            <person name="Lee S.L."/>
            <person name="Shimizu K.K."/>
        </authorList>
    </citation>
    <scope>NUCLEOTIDE SEQUENCE [LARGE SCALE GENOMIC DNA]</scope>
    <source>
        <strain evidence="3">214</strain>
    </source>
</reference>
<evidence type="ECO:0000313" key="4">
    <source>
        <dbReference type="Proteomes" id="UP001054252"/>
    </source>
</evidence>
<dbReference type="Proteomes" id="UP001054252">
    <property type="component" value="Unassembled WGS sequence"/>
</dbReference>
<dbReference type="AlphaFoldDB" id="A0AAV5HK38"/>
<name>A0AAV5HK38_9ROSI</name>
<dbReference type="InterPro" id="IPR054103">
    <property type="entry name" value="CAND6-7_N"/>
</dbReference>
<evidence type="ECO:0000256" key="1">
    <source>
        <dbReference type="SAM" id="SignalP"/>
    </source>
</evidence>
<gene>
    <name evidence="3" type="ORF">SLEP1_g1179</name>
</gene>
<feature type="chain" id="PRO_5043820250" description="CAND6/7 N-terminal domain-containing protein" evidence="1">
    <location>
        <begin position="21"/>
        <end position="104"/>
    </location>
</feature>
<sequence>MALLRLLPLFLSLFVSLSVAKIQFSEIHFDNCPIIPFDKFGFTHTGRFELTVSNIDLSNQKPRSFQGRVLPLHQRCVATCAPATRRQQYLVRSPIRPRQAGVFL</sequence>
<evidence type="ECO:0000259" key="2">
    <source>
        <dbReference type="Pfam" id="PF21904"/>
    </source>
</evidence>
<protein>
    <recommendedName>
        <fullName evidence="2">CAND6/7 N-terminal domain-containing protein</fullName>
    </recommendedName>
</protein>
<dbReference type="EMBL" id="BPVZ01000001">
    <property type="protein sequence ID" value="GKU86686.1"/>
    <property type="molecule type" value="Genomic_DNA"/>
</dbReference>
<keyword evidence="1" id="KW-0732">Signal</keyword>